<evidence type="ECO:0008006" key="3">
    <source>
        <dbReference type="Google" id="ProtNLM"/>
    </source>
</evidence>
<dbReference type="KEGG" id="cpor:BED41_12630"/>
<gene>
    <name evidence="1" type="ORF">BED41_12630</name>
</gene>
<dbReference type="Proteomes" id="UP000093044">
    <property type="component" value="Chromosome"/>
</dbReference>
<accession>A0A1B2I7B2</accession>
<dbReference type="Gene3D" id="3.40.50.2000">
    <property type="entry name" value="Glycogen Phosphorylase B"/>
    <property type="match status" value="1"/>
</dbReference>
<sequence>MKYFLDRGGIGDILIRLPYYHYLYRSGIELKILIPKDKYPVLSMFLPANSLEVINQGLLAHSRCYSIYLKMKYNISDSDALYIPITYNHKKILDAAQRLNMPTFVYEGEMVTCDLASYGFKIIERIKGADNAVLHVSRHVDSYFRSLFGGLPSYEELFLSYPKMLRDTKLQRCYDLVIMTDAGAKYRRYPTELWQKFLNMLPVALRIVQVGEDDLSLSHPNLTRVRGASISEIFSIIKDTPLFVGNETGLTHWAYLCGNRALCILGGGDRNRFLPWDIKDIHVISLFDKSCICRGWHCHKHQLGDAAAPCILSITPEEIYQGFLEIRDKL</sequence>
<dbReference type="EMBL" id="CP016757">
    <property type="protein sequence ID" value="ANZ45855.1"/>
    <property type="molecule type" value="Genomic_DNA"/>
</dbReference>
<dbReference type="STRING" id="1197717.BED41_12630"/>
<keyword evidence="2" id="KW-1185">Reference proteome</keyword>
<proteinExistence type="predicted"/>
<dbReference type="OrthoDB" id="9797795at2"/>
<organism evidence="1 2">
    <name type="scientific">Cloacibacillus porcorum</name>
    <dbReference type="NCBI Taxonomy" id="1197717"/>
    <lineage>
        <taxon>Bacteria</taxon>
        <taxon>Thermotogati</taxon>
        <taxon>Synergistota</taxon>
        <taxon>Synergistia</taxon>
        <taxon>Synergistales</taxon>
        <taxon>Synergistaceae</taxon>
        <taxon>Cloacibacillus</taxon>
    </lineage>
</organism>
<evidence type="ECO:0000313" key="2">
    <source>
        <dbReference type="Proteomes" id="UP000093044"/>
    </source>
</evidence>
<protein>
    <recommendedName>
        <fullName evidence="3">ADP-heptose--LPS heptosyltransferase</fullName>
    </recommendedName>
</protein>
<dbReference type="RefSeq" id="WP_066746938.1">
    <property type="nucleotide sequence ID" value="NZ_CP016757.1"/>
</dbReference>
<dbReference type="SUPFAM" id="SSF53756">
    <property type="entry name" value="UDP-Glycosyltransferase/glycogen phosphorylase"/>
    <property type="match status" value="1"/>
</dbReference>
<reference evidence="1" key="1">
    <citation type="submission" date="2016-08" db="EMBL/GenBank/DDBJ databases">
        <title>Complete genome of Cloacibacillus porcorum.</title>
        <authorList>
            <person name="Looft T."/>
            <person name="Bayles D.O."/>
            <person name="Alt D.P."/>
        </authorList>
    </citation>
    <scope>NUCLEOTIDE SEQUENCE [LARGE SCALE GENOMIC DNA]</scope>
    <source>
        <strain evidence="1">CL-84</strain>
    </source>
</reference>
<dbReference type="GeneID" id="83058689"/>
<evidence type="ECO:0000313" key="1">
    <source>
        <dbReference type="EMBL" id="ANZ45855.1"/>
    </source>
</evidence>
<name>A0A1B2I7B2_9BACT</name>
<dbReference type="AlphaFoldDB" id="A0A1B2I7B2"/>